<feature type="transmembrane region" description="Helical" evidence="1">
    <location>
        <begin position="357"/>
        <end position="376"/>
    </location>
</feature>
<dbReference type="EMBL" id="POUA01000265">
    <property type="protein sequence ID" value="PZG36177.1"/>
    <property type="molecule type" value="Genomic_DNA"/>
</dbReference>
<feature type="transmembrane region" description="Helical" evidence="1">
    <location>
        <begin position="417"/>
        <end position="438"/>
    </location>
</feature>
<keyword evidence="1" id="KW-1133">Transmembrane helix</keyword>
<keyword evidence="1" id="KW-0812">Transmembrane</keyword>
<protein>
    <submittedName>
        <fullName evidence="3">Uncharacterized protein</fullName>
    </submittedName>
</protein>
<dbReference type="InterPro" id="IPR017850">
    <property type="entry name" value="Alkaline_phosphatase_core_sf"/>
</dbReference>
<evidence type="ECO:0000313" key="4">
    <source>
        <dbReference type="Proteomes" id="UP000248544"/>
    </source>
</evidence>
<dbReference type="Proteomes" id="UP000248544">
    <property type="component" value="Unassembled WGS sequence"/>
</dbReference>
<feature type="chain" id="PRO_5039652590" evidence="2">
    <location>
        <begin position="33"/>
        <end position="565"/>
    </location>
</feature>
<feature type="signal peptide" evidence="2">
    <location>
        <begin position="1"/>
        <end position="32"/>
    </location>
</feature>
<dbReference type="RefSeq" id="WP_111170258.1">
    <property type="nucleotide sequence ID" value="NZ_POUA01000265.1"/>
</dbReference>
<dbReference type="AlphaFoldDB" id="A0A2W2GPK6"/>
<feature type="transmembrane region" description="Helical" evidence="1">
    <location>
        <begin position="520"/>
        <end position="539"/>
    </location>
</feature>
<sequence length="565" mass="57794">MHRPDARTAYGSLRSPRAAALLVALAALFCLAAPGGAAEAAARPAPVPVAVIGVPGLEWSDIDRATTPNLWKLAAEGAVGSLSTRTIPPPDRAITCPVSGWLTISAGQRAGAPGAGCGLPPLPEPTADGGARVPGWDNLRAFNDDQSYRARIGALGQALADIGWKVAAIGPGAALGAADKSGNIAKYSATPEGIDDLTPYRLIVMEADELARAWIDRGVDGSGEPIPPTEQAREHAVATADREVGTLLARLPPGTSVLVAGISDISTAAHLHVAIAHGPAPDGGRYAGRLTASSTRQQGLVTITDLTATAMYLAGLEPPAGVSGRPWHVNSPGGATVRELSDADLASQVLRTVRTPFYIALVIVQVLFYLAAAIAVRRGRGGSRLLAATQVVAVVSAAVAVSSFLAQLVPWWSTGSAMAGLIATILGFAFLITGLAFAGPWRHAVLGPLTVVAGVTSLGLMLDVANGSQLQINAVTGYEPVTGGRFYGFGNIAFAVFATASIMLLAGLAHPLVTRGRRRLALVVCGGYGLLAVFADGWPSWGADFGGVPAFVIGVAVFLTLLSGR</sequence>
<dbReference type="SUPFAM" id="SSF53649">
    <property type="entry name" value="Alkaline phosphatase-like"/>
    <property type="match status" value="1"/>
</dbReference>
<keyword evidence="2" id="KW-0732">Signal</keyword>
<proteinExistence type="predicted"/>
<gene>
    <name evidence="3" type="ORF">C1I98_27140</name>
</gene>
<organism evidence="3 4">
    <name type="scientific">Spongiactinospora gelatinilytica</name>
    <dbReference type="NCBI Taxonomy" id="2666298"/>
    <lineage>
        <taxon>Bacteria</taxon>
        <taxon>Bacillati</taxon>
        <taxon>Actinomycetota</taxon>
        <taxon>Actinomycetes</taxon>
        <taxon>Streptosporangiales</taxon>
        <taxon>Streptosporangiaceae</taxon>
        <taxon>Spongiactinospora</taxon>
    </lineage>
</organism>
<feature type="transmembrane region" description="Helical" evidence="1">
    <location>
        <begin position="486"/>
        <end position="508"/>
    </location>
</feature>
<accession>A0A2W2GPK6</accession>
<reference evidence="3 4" key="1">
    <citation type="submission" date="2018-01" db="EMBL/GenBank/DDBJ databases">
        <title>Draft genome sequence of Sphaerisporangium sp. 7K107.</title>
        <authorList>
            <person name="Sahin N."/>
            <person name="Saygin H."/>
            <person name="Ay H."/>
        </authorList>
    </citation>
    <scope>NUCLEOTIDE SEQUENCE [LARGE SCALE GENOMIC DNA]</scope>
    <source>
        <strain evidence="3 4">7K107</strain>
    </source>
</reference>
<feature type="transmembrane region" description="Helical" evidence="1">
    <location>
        <begin position="545"/>
        <end position="564"/>
    </location>
</feature>
<feature type="non-terminal residue" evidence="3">
    <location>
        <position position="565"/>
    </location>
</feature>
<name>A0A2W2GPK6_9ACTN</name>
<keyword evidence="4" id="KW-1185">Reference proteome</keyword>
<dbReference type="Gene3D" id="3.40.720.10">
    <property type="entry name" value="Alkaline Phosphatase, subunit A"/>
    <property type="match status" value="1"/>
</dbReference>
<evidence type="ECO:0000256" key="1">
    <source>
        <dbReference type="SAM" id="Phobius"/>
    </source>
</evidence>
<feature type="transmembrane region" description="Helical" evidence="1">
    <location>
        <begin position="385"/>
        <end position="405"/>
    </location>
</feature>
<keyword evidence="1" id="KW-0472">Membrane</keyword>
<feature type="transmembrane region" description="Helical" evidence="1">
    <location>
        <begin position="445"/>
        <end position="466"/>
    </location>
</feature>
<comment type="caution">
    <text evidence="3">The sequence shown here is derived from an EMBL/GenBank/DDBJ whole genome shotgun (WGS) entry which is preliminary data.</text>
</comment>
<evidence type="ECO:0000256" key="2">
    <source>
        <dbReference type="SAM" id="SignalP"/>
    </source>
</evidence>
<evidence type="ECO:0000313" key="3">
    <source>
        <dbReference type="EMBL" id="PZG36177.1"/>
    </source>
</evidence>